<protein>
    <recommendedName>
        <fullName evidence="3">Peptidase S24/S26A/S26B/S26C domain-containing protein</fullName>
    </recommendedName>
</protein>
<evidence type="ECO:0008006" key="3">
    <source>
        <dbReference type="Google" id="ProtNLM"/>
    </source>
</evidence>
<dbReference type="Proteomes" id="UP000321577">
    <property type="component" value="Unassembled WGS sequence"/>
</dbReference>
<dbReference type="OrthoDB" id="8448202at2"/>
<organism evidence="1 2">
    <name type="scientific">Brevifollis gellanilyticus</name>
    <dbReference type="NCBI Taxonomy" id="748831"/>
    <lineage>
        <taxon>Bacteria</taxon>
        <taxon>Pseudomonadati</taxon>
        <taxon>Verrucomicrobiota</taxon>
        <taxon>Verrucomicrobiia</taxon>
        <taxon>Verrucomicrobiales</taxon>
        <taxon>Verrucomicrobiaceae</taxon>
    </lineage>
</organism>
<dbReference type="AlphaFoldDB" id="A0A512MBM9"/>
<sequence length="104" mass="11448">MGWVNDALQGLSTGQQVQIRPQGGSMRGRIESGDLVTLAPVEARDVRVDDVVLVAWKGNHLLHVVREIRDNEFLIGNNVGKINGWARVQDIRGRVVDVVHDAST</sequence>
<comment type="caution">
    <text evidence="1">The sequence shown here is derived from an EMBL/GenBank/DDBJ whole genome shotgun (WGS) entry which is preliminary data.</text>
</comment>
<accession>A0A512MBM9</accession>
<name>A0A512MBM9_9BACT</name>
<dbReference type="InterPro" id="IPR036286">
    <property type="entry name" value="LexA/Signal_pep-like_sf"/>
</dbReference>
<proteinExistence type="predicted"/>
<gene>
    <name evidence="1" type="ORF">BGE01nite_34150</name>
</gene>
<evidence type="ECO:0000313" key="2">
    <source>
        <dbReference type="Proteomes" id="UP000321577"/>
    </source>
</evidence>
<dbReference type="SUPFAM" id="SSF51306">
    <property type="entry name" value="LexA/Signal peptidase"/>
    <property type="match status" value="1"/>
</dbReference>
<keyword evidence="2" id="KW-1185">Reference proteome</keyword>
<dbReference type="EMBL" id="BKAG01000025">
    <property type="protein sequence ID" value="GEP44124.1"/>
    <property type="molecule type" value="Genomic_DNA"/>
</dbReference>
<evidence type="ECO:0000313" key="1">
    <source>
        <dbReference type="EMBL" id="GEP44124.1"/>
    </source>
</evidence>
<reference evidence="1 2" key="1">
    <citation type="submission" date="2019-07" db="EMBL/GenBank/DDBJ databases">
        <title>Whole genome shotgun sequence of Brevifollis gellanilyticus NBRC 108608.</title>
        <authorList>
            <person name="Hosoyama A."/>
            <person name="Uohara A."/>
            <person name="Ohji S."/>
            <person name="Ichikawa N."/>
        </authorList>
    </citation>
    <scope>NUCLEOTIDE SEQUENCE [LARGE SCALE GENOMIC DNA]</scope>
    <source>
        <strain evidence="1 2">NBRC 108608</strain>
    </source>
</reference>